<proteinExistence type="predicted"/>
<keyword evidence="2" id="KW-1185">Reference proteome</keyword>
<evidence type="ECO:0000313" key="2">
    <source>
        <dbReference type="Proteomes" id="UP000076858"/>
    </source>
</evidence>
<accession>A0A164F7Z7</accession>
<evidence type="ECO:0000313" key="1">
    <source>
        <dbReference type="EMBL" id="KZR97521.1"/>
    </source>
</evidence>
<comment type="caution">
    <text evidence="1">The sequence shown here is derived from an EMBL/GenBank/DDBJ whole genome shotgun (WGS) entry which is preliminary data.</text>
</comment>
<protein>
    <submittedName>
        <fullName evidence="1">Uncharacterized protein</fullName>
    </submittedName>
</protein>
<dbReference type="Proteomes" id="UP000076858">
    <property type="component" value="Unassembled WGS sequence"/>
</dbReference>
<organism evidence="1 2">
    <name type="scientific">Daphnia magna</name>
    <dbReference type="NCBI Taxonomy" id="35525"/>
    <lineage>
        <taxon>Eukaryota</taxon>
        <taxon>Metazoa</taxon>
        <taxon>Ecdysozoa</taxon>
        <taxon>Arthropoda</taxon>
        <taxon>Crustacea</taxon>
        <taxon>Branchiopoda</taxon>
        <taxon>Diplostraca</taxon>
        <taxon>Cladocera</taxon>
        <taxon>Anomopoda</taxon>
        <taxon>Daphniidae</taxon>
        <taxon>Daphnia</taxon>
    </lineage>
</organism>
<gene>
    <name evidence="1" type="ORF">APZ42_007555</name>
</gene>
<dbReference type="AlphaFoldDB" id="A0A164F7Z7"/>
<dbReference type="EMBL" id="LRGB01021075">
    <property type="protein sequence ID" value="KZR97521.1"/>
    <property type="molecule type" value="Genomic_DNA"/>
</dbReference>
<reference evidence="1 2" key="1">
    <citation type="submission" date="2016-03" db="EMBL/GenBank/DDBJ databases">
        <title>EvidentialGene: Evidence-directed Construction of Genes on Genomes.</title>
        <authorList>
            <person name="Gilbert D.G."/>
            <person name="Choi J.-H."/>
            <person name="Mockaitis K."/>
            <person name="Colbourne J."/>
            <person name="Pfrender M."/>
        </authorList>
    </citation>
    <scope>NUCLEOTIDE SEQUENCE [LARGE SCALE GENOMIC DNA]</scope>
    <source>
        <strain evidence="1 2">Xinb3</strain>
        <tissue evidence="1">Complete organism</tissue>
    </source>
</reference>
<name>A0A164F7Z7_9CRUS</name>
<sequence length="127" mass="14752">MSRWSSYYENDEYSKHLSLEKRACWTMIANPSNSLITQHGREAGLMSTSSAVKTCTSSYSRYQTLESRSNKEQSQQLLPVKILKPIGAIRRDPMERISKVSKNLLVEHREFLTWTSVFDRLGNKIRH</sequence>